<keyword evidence="8" id="KW-1185">Reference proteome</keyword>
<dbReference type="GO" id="GO:0020037">
    <property type="term" value="F:heme binding"/>
    <property type="evidence" value="ECO:0007669"/>
    <property type="project" value="InterPro"/>
</dbReference>
<evidence type="ECO:0000256" key="4">
    <source>
        <dbReference type="PROSITE-ProRule" id="PRU00433"/>
    </source>
</evidence>
<dbReference type="SUPFAM" id="SSF46626">
    <property type="entry name" value="Cytochrome c"/>
    <property type="match status" value="1"/>
</dbReference>
<dbReference type="Gene3D" id="1.10.760.10">
    <property type="entry name" value="Cytochrome c-like domain"/>
    <property type="match status" value="1"/>
</dbReference>
<dbReference type="PROSITE" id="PS51007">
    <property type="entry name" value="CYTC"/>
    <property type="match status" value="1"/>
</dbReference>
<reference evidence="8" key="1">
    <citation type="submission" date="2017-05" db="EMBL/GenBank/DDBJ databases">
        <authorList>
            <person name="Rodrigo-Torres L."/>
            <person name="Arahal R. D."/>
            <person name="Lucena T."/>
        </authorList>
    </citation>
    <scope>NUCLEOTIDE SEQUENCE [LARGE SCALE GENOMIC DNA]</scope>
    <source>
        <strain evidence="8">CECT 8621</strain>
    </source>
</reference>
<proteinExistence type="predicted"/>
<sequence>MPAIDLLKRASALALCLLPHAALAQDPERGEEVFLSYCAACHGLEGRGDGQMAAILEILPADLTQLSANNGGVFPLFDVLRKIDGRDPVLAHGGVMPLYGDFFEGFDTALQTPGGQPILTSQPLADVAAWLERVQE</sequence>
<accession>A0A238JQG6</accession>
<evidence type="ECO:0000256" key="5">
    <source>
        <dbReference type="SAM" id="SignalP"/>
    </source>
</evidence>
<evidence type="ECO:0000313" key="8">
    <source>
        <dbReference type="Proteomes" id="UP000202922"/>
    </source>
</evidence>
<gene>
    <name evidence="7" type="ORF">COL8621_00894</name>
</gene>
<organism evidence="7 8">
    <name type="scientific">Actibacterium lipolyticum</name>
    <dbReference type="NCBI Taxonomy" id="1524263"/>
    <lineage>
        <taxon>Bacteria</taxon>
        <taxon>Pseudomonadati</taxon>
        <taxon>Pseudomonadota</taxon>
        <taxon>Alphaproteobacteria</taxon>
        <taxon>Rhodobacterales</taxon>
        <taxon>Roseobacteraceae</taxon>
        <taxon>Actibacterium</taxon>
    </lineage>
</organism>
<evidence type="ECO:0000256" key="2">
    <source>
        <dbReference type="ARBA" id="ARBA00022723"/>
    </source>
</evidence>
<keyword evidence="5" id="KW-0732">Signal</keyword>
<dbReference type="Pfam" id="PF00034">
    <property type="entry name" value="Cytochrom_C"/>
    <property type="match status" value="1"/>
</dbReference>
<dbReference type="OrthoDB" id="335174at2"/>
<name>A0A238JQG6_9RHOB</name>
<dbReference type="Proteomes" id="UP000202922">
    <property type="component" value="Unassembled WGS sequence"/>
</dbReference>
<dbReference type="RefSeq" id="WP_093966082.1">
    <property type="nucleotide sequence ID" value="NZ_FXYE01000001.1"/>
</dbReference>
<evidence type="ECO:0000313" key="7">
    <source>
        <dbReference type="EMBL" id="SMX32795.1"/>
    </source>
</evidence>
<dbReference type="AlphaFoldDB" id="A0A238JQG6"/>
<protein>
    <submittedName>
        <fullName evidence="7">Cytochrome c</fullName>
    </submittedName>
</protein>
<feature type="domain" description="Cytochrome c" evidence="6">
    <location>
        <begin position="25"/>
        <end position="135"/>
    </location>
</feature>
<keyword evidence="2 4" id="KW-0479">Metal-binding</keyword>
<evidence type="ECO:0000259" key="6">
    <source>
        <dbReference type="PROSITE" id="PS51007"/>
    </source>
</evidence>
<dbReference type="GO" id="GO:0009055">
    <property type="term" value="F:electron transfer activity"/>
    <property type="evidence" value="ECO:0007669"/>
    <property type="project" value="InterPro"/>
</dbReference>
<feature type="chain" id="PRO_5012624555" evidence="5">
    <location>
        <begin position="25"/>
        <end position="136"/>
    </location>
</feature>
<evidence type="ECO:0000256" key="1">
    <source>
        <dbReference type="ARBA" id="ARBA00022617"/>
    </source>
</evidence>
<dbReference type="InterPro" id="IPR036909">
    <property type="entry name" value="Cyt_c-like_dom_sf"/>
</dbReference>
<dbReference type="GO" id="GO:0046872">
    <property type="term" value="F:metal ion binding"/>
    <property type="evidence" value="ECO:0007669"/>
    <property type="project" value="UniProtKB-KW"/>
</dbReference>
<keyword evidence="3 4" id="KW-0408">Iron</keyword>
<dbReference type="InterPro" id="IPR009056">
    <property type="entry name" value="Cyt_c-like_dom"/>
</dbReference>
<dbReference type="EMBL" id="FXYE01000001">
    <property type="protein sequence ID" value="SMX32795.1"/>
    <property type="molecule type" value="Genomic_DNA"/>
</dbReference>
<feature type="signal peptide" evidence="5">
    <location>
        <begin position="1"/>
        <end position="24"/>
    </location>
</feature>
<keyword evidence="1 4" id="KW-0349">Heme</keyword>
<evidence type="ECO:0000256" key="3">
    <source>
        <dbReference type="ARBA" id="ARBA00023004"/>
    </source>
</evidence>